<dbReference type="InterPro" id="IPR045031">
    <property type="entry name" value="DHP_synth-like"/>
</dbReference>
<evidence type="ECO:0000256" key="4">
    <source>
        <dbReference type="ARBA" id="ARBA00012458"/>
    </source>
</evidence>
<evidence type="ECO:0000256" key="5">
    <source>
        <dbReference type="ARBA" id="ARBA00022679"/>
    </source>
</evidence>
<dbReference type="EMBL" id="JBHUIP010000012">
    <property type="protein sequence ID" value="MFD2263620.1"/>
    <property type="molecule type" value="Genomic_DNA"/>
</dbReference>
<protein>
    <recommendedName>
        <fullName evidence="4 9">Dihydropteroate synthase</fullName>
        <shortName evidence="9">DHPS</shortName>
        <ecNumber evidence="4 9">2.5.1.15</ecNumber>
    </recommendedName>
    <alternativeName>
        <fullName evidence="9">Dihydropteroate pyrophosphorylase</fullName>
    </alternativeName>
</protein>
<name>A0ABW5DWK9_9PROT</name>
<dbReference type="PROSITE" id="PS00792">
    <property type="entry name" value="DHPS_1"/>
    <property type="match status" value="1"/>
</dbReference>
<dbReference type="Pfam" id="PF00809">
    <property type="entry name" value="Pterin_bind"/>
    <property type="match status" value="1"/>
</dbReference>
<keyword evidence="12" id="KW-1185">Reference proteome</keyword>
<dbReference type="PANTHER" id="PTHR20941:SF1">
    <property type="entry name" value="FOLIC ACID SYNTHESIS PROTEIN FOL1"/>
    <property type="match status" value="1"/>
</dbReference>
<evidence type="ECO:0000256" key="1">
    <source>
        <dbReference type="ARBA" id="ARBA00000012"/>
    </source>
</evidence>
<evidence type="ECO:0000256" key="6">
    <source>
        <dbReference type="ARBA" id="ARBA00022723"/>
    </source>
</evidence>
<comment type="caution">
    <text evidence="11">The sequence shown here is derived from an EMBL/GenBank/DDBJ whole genome shotgun (WGS) entry which is preliminary data.</text>
</comment>
<dbReference type="NCBIfam" id="TIGR01496">
    <property type="entry name" value="DHPS"/>
    <property type="match status" value="1"/>
</dbReference>
<dbReference type="InterPro" id="IPR011005">
    <property type="entry name" value="Dihydropteroate_synth-like_sf"/>
</dbReference>
<dbReference type="PROSITE" id="PS50972">
    <property type="entry name" value="PTERIN_BINDING"/>
    <property type="match status" value="1"/>
</dbReference>
<keyword evidence="6 9" id="KW-0479">Metal-binding</keyword>
<dbReference type="CDD" id="cd00739">
    <property type="entry name" value="DHPS"/>
    <property type="match status" value="1"/>
</dbReference>
<proteinExistence type="inferred from homology"/>
<comment type="cofactor">
    <cofactor evidence="2 9">
        <name>Mg(2+)</name>
        <dbReference type="ChEBI" id="CHEBI:18420"/>
    </cofactor>
</comment>
<evidence type="ECO:0000256" key="7">
    <source>
        <dbReference type="ARBA" id="ARBA00022842"/>
    </source>
</evidence>
<dbReference type="PROSITE" id="PS00793">
    <property type="entry name" value="DHPS_2"/>
    <property type="match status" value="1"/>
</dbReference>
<evidence type="ECO:0000259" key="10">
    <source>
        <dbReference type="PROSITE" id="PS50972"/>
    </source>
</evidence>
<accession>A0ABW5DWK9</accession>
<dbReference type="SUPFAM" id="SSF51717">
    <property type="entry name" value="Dihydropteroate synthetase-like"/>
    <property type="match status" value="1"/>
</dbReference>
<comment type="catalytic activity">
    <reaction evidence="1">
        <text>(7,8-dihydropterin-6-yl)methyl diphosphate + 4-aminobenzoate = 7,8-dihydropteroate + diphosphate</text>
        <dbReference type="Rhea" id="RHEA:19949"/>
        <dbReference type="ChEBI" id="CHEBI:17836"/>
        <dbReference type="ChEBI" id="CHEBI:17839"/>
        <dbReference type="ChEBI" id="CHEBI:33019"/>
        <dbReference type="ChEBI" id="CHEBI:72950"/>
        <dbReference type="EC" id="2.5.1.15"/>
    </reaction>
</comment>
<organism evidence="11 12">
    <name type="scientific">Lacibacterium aquatile</name>
    <dbReference type="NCBI Taxonomy" id="1168082"/>
    <lineage>
        <taxon>Bacteria</taxon>
        <taxon>Pseudomonadati</taxon>
        <taxon>Pseudomonadota</taxon>
        <taxon>Alphaproteobacteria</taxon>
        <taxon>Rhodospirillales</taxon>
        <taxon>Rhodospirillaceae</taxon>
    </lineage>
</organism>
<reference evidence="12" key="1">
    <citation type="journal article" date="2019" name="Int. J. Syst. Evol. Microbiol.">
        <title>The Global Catalogue of Microorganisms (GCM) 10K type strain sequencing project: providing services to taxonomists for standard genome sequencing and annotation.</title>
        <authorList>
            <consortium name="The Broad Institute Genomics Platform"/>
            <consortium name="The Broad Institute Genome Sequencing Center for Infectious Disease"/>
            <person name="Wu L."/>
            <person name="Ma J."/>
        </authorList>
    </citation>
    <scope>NUCLEOTIDE SEQUENCE [LARGE SCALE GENOMIC DNA]</scope>
    <source>
        <strain evidence="12">CGMCC 1.19062</strain>
    </source>
</reference>
<feature type="non-terminal residue" evidence="11">
    <location>
        <position position="1"/>
    </location>
</feature>
<comment type="function">
    <text evidence="9">Catalyzes the condensation of para-aminobenzoate (pABA) with 6-hydroxymethyl-7,8-dihydropterin diphosphate (DHPt-PP) to form 7,8-dihydropteroate (H2Pte), the immediate precursor of folate derivatives.</text>
</comment>
<evidence type="ECO:0000256" key="9">
    <source>
        <dbReference type="RuleBase" id="RU361205"/>
    </source>
</evidence>
<evidence type="ECO:0000256" key="3">
    <source>
        <dbReference type="ARBA" id="ARBA00004763"/>
    </source>
</evidence>
<evidence type="ECO:0000313" key="11">
    <source>
        <dbReference type="EMBL" id="MFD2263620.1"/>
    </source>
</evidence>
<keyword evidence="7 9" id="KW-0460">Magnesium</keyword>
<dbReference type="Gene3D" id="3.20.20.20">
    <property type="entry name" value="Dihydropteroate synthase-like"/>
    <property type="match status" value="1"/>
</dbReference>
<dbReference type="RefSeq" id="WP_379876645.1">
    <property type="nucleotide sequence ID" value="NZ_JBHUIP010000012.1"/>
</dbReference>
<dbReference type="GO" id="GO:0004156">
    <property type="term" value="F:dihydropteroate synthase activity"/>
    <property type="evidence" value="ECO:0007669"/>
    <property type="project" value="UniProtKB-EC"/>
</dbReference>
<dbReference type="InterPro" id="IPR000489">
    <property type="entry name" value="Pterin-binding_dom"/>
</dbReference>
<feature type="domain" description="Pterin-binding" evidence="10">
    <location>
        <begin position="70"/>
        <end position="319"/>
    </location>
</feature>
<gene>
    <name evidence="11" type="primary">folP</name>
    <name evidence="11" type="ORF">ACFSM5_12035</name>
</gene>
<dbReference type="Proteomes" id="UP001597295">
    <property type="component" value="Unassembled WGS sequence"/>
</dbReference>
<comment type="pathway">
    <text evidence="3 9">Cofactor biosynthesis; tetrahydrofolate biosynthesis; 7,8-dihydrofolate from 2-amino-4-hydroxy-6-hydroxymethyl-7,8-dihydropteridine diphosphate and 4-aminobenzoate: step 1/2.</text>
</comment>
<evidence type="ECO:0000256" key="8">
    <source>
        <dbReference type="ARBA" id="ARBA00022909"/>
    </source>
</evidence>
<dbReference type="InterPro" id="IPR006390">
    <property type="entry name" value="DHP_synth_dom"/>
</dbReference>
<keyword evidence="8 9" id="KW-0289">Folate biosynthesis</keyword>
<evidence type="ECO:0000256" key="2">
    <source>
        <dbReference type="ARBA" id="ARBA00001946"/>
    </source>
</evidence>
<evidence type="ECO:0000313" key="12">
    <source>
        <dbReference type="Proteomes" id="UP001597295"/>
    </source>
</evidence>
<keyword evidence="5 9" id="KW-0808">Transferase</keyword>
<sequence>GSMALRSPFFPLGLVSASEAPVDWPRLAGGWRACAAVRIPEGLVAEAAQALPRAFSRSRPAFAGLPMDRPHIMGILNVTPDSFSDGGDRSDLTAFIDHGRAMAAQGAAIIDVGGESTRPDAPAVDPEVEAARVVPVVRALAEAGLLVSIDTRRASVMAAALDAGARIVNDVSALEDPAALPLVASRQVPTILMHMRGTPATMRGYTVYEDVLAEVYEALEKRIAACRQAGMGDELLCVDPGIGFAKNTTQNLVMMRALASFHGLGVPVLLGASRKRFIDESVGAKERLAGSITAAAAAWEAGVQLIRVHDVAETAQARALWQAINGVE</sequence>
<dbReference type="PANTHER" id="PTHR20941">
    <property type="entry name" value="FOLATE SYNTHESIS PROTEINS"/>
    <property type="match status" value="1"/>
</dbReference>
<comment type="similarity">
    <text evidence="9">Belongs to the DHPS family.</text>
</comment>
<dbReference type="EC" id="2.5.1.15" evidence="4 9"/>